<evidence type="ECO:0000313" key="2">
    <source>
        <dbReference type="Proteomes" id="UP001476798"/>
    </source>
</evidence>
<organism evidence="1 2">
    <name type="scientific">Goodea atripinnis</name>
    <dbReference type="NCBI Taxonomy" id="208336"/>
    <lineage>
        <taxon>Eukaryota</taxon>
        <taxon>Metazoa</taxon>
        <taxon>Chordata</taxon>
        <taxon>Craniata</taxon>
        <taxon>Vertebrata</taxon>
        <taxon>Euteleostomi</taxon>
        <taxon>Actinopterygii</taxon>
        <taxon>Neopterygii</taxon>
        <taxon>Teleostei</taxon>
        <taxon>Neoteleostei</taxon>
        <taxon>Acanthomorphata</taxon>
        <taxon>Ovalentaria</taxon>
        <taxon>Atherinomorphae</taxon>
        <taxon>Cyprinodontiformes</taxon>
        <taxon>Goodeidae</taxon>
        <taxon>Goodea</taxon>
    </lineage>
</organism>
<dbReference type="Proteomes" id="UP001476798">
    <property type="component" value="Unassembled WGS sequence"/>
</dbReference>
<reference evidence="1 2" key="1">
    <citation type="submission" date="2021-06" db="EMBL/GenBank/DDBJ databases">
        <authorList>
            <person name="Palmer J.M."/>
        </authorList>
    </citation>
    <scope>NUCLEOTIDE SEQUENCE [LARGE SCALE GENOMIC DNA]</scope>
    <source>
        <strain evidence="1 2">GA_2019</strain>
        <tissue evidence="1">Muscle</tissue>
    </source>
</reference>
<evidence type="ECO:0000313" key="1">
    <source>
        <dbReference type="EMBL" id="MEQ2181074.1"/>
    </source>
</evidence>
<accession>A0ABV0PCB1</accession>
<proteinExistence type="predicted"/>
<gene>
    <name evidence="1" type="ORF">GOODEAATRI_007581</name>
</gene>
<comment type="caution">
    <text evidence="1">The sequence shown here is derived from an EMBL/GenBank/DDBJ whole genome shotgun (WGS) entry which is preliminary data.</text>
</comment>
<dbReference type="EMBL" id="JAHRIO010070352">
    <property type="protein sequence ID" value="MEQ2181074.1"/>
    <property type="molecule type" value="Genomic_DNA"/>
</dbReference>
<sequence>MAPLGGFLGTSHRQESLRQAQNLLKEVCLPSGLGMARISPRLKCKAHCFVTLSLRSLFKDKSSKLFNLYCIAPTTPKQIPCMSKNVLGNKAFLILILILILKEDLNAQITQEAA</sequence>
<name>A0ABV0PCB1_9TELE</name>
<protein>
    <submittedName>
        <fullName evidence="1">Uncharacterized protein</fullName>
    </submittedName>
</protein>
<keyword evidence="2" id="KW-1185">Reference proteome</keyword>